<dbReference type="PROSITE" id="PS51072">
    <property type="entry name" value="MHD"/>
    <property type="match status" value="1"/>
</dbReference>
<feature type="region of interest" description="Disordered" evidence="5">
    <location>
        <begin position="338"/>
        <end position="393"/>
    </location>
</feature>
<dbReference type="Proteomes" id="UP000723463">
    <property type="component" value="Unassembled WGS sequence"/>
</dbReference>
<dbReference type="EMBL" id="JAAAXW010000092">
    <property type="protein sequence ID" value="KAF9544353.1"/>
    <property type="molecule type" value="Genomic_DNA"/>
</dbReference>
<feature type="region of interest" description="Disordered" evidence="5">
    <location>
        <begin position="487"/>
        <end position="509"/>
    </location>
</feature>
<evidence type="ECO:0000259" key="6">
    <source>
        <dbReference type="PROSITE" id="PS51072"/>
    </source>
</evidence>
<evidence type="ECO:0000313" key="8">
    <source>
        <dbReference type="Proteomes" id="UP000723463"/>
    </source>
</evidence>
<accession>A0A9P6F6X4</accession>
<dbReference type="GO" id="GO:0043226">
    <property type="term" value="C:organelle"/>
    <property type="evidence" value="ECO:0007669"/>
    <property type="project" value="UniProtKB-ARBA"/>
</dbReference>
<dbReference type="AlphaFoldDB" id="A0A9P6F6X4"/>
<evidence type="ECO:0000256" key="2">
    <source>
        <dbReference type="ARBA" id="ARBA00022490"/>
    </source>
</evidence>
<evidence type="ECO:0000256" key="3">
    <source>
        <dbReference type="ARBA" id="ARBA00022553"/>
    </source>
</evidence>
<dbReference type="InterPro" id="IPR001060">
    <property type="entry name" value="FCH_dom"/>
</dbReference>
<dbReference type="Pfam" id="PF10291">
    <property type="entry name" value="muHD"/>
    <property type="match status" value="1"/>
</dbReference>
<dbReference type="InterPro" id="IPR027267">
    <property type="entry name" value="AH/BAR_dom_sf"/>
</dbReference>
<dbReference type="InterPro" id="IPR018808">
    <property type="entry name" value="Muniscin_C"/>
</dbReference>
<feature type="compositionally biased region" description="Polar residues" evidence="5">
    <location>
        <begin position="426"/>
        <end position="451"/>
    </location>
</feature>
<organism evidence="7 8">
    <name type="scientific">Mortierella hygrophila</name>
    <dbReference type="NCBI Taxonomy" id="979708"/>
    <lineage>
        <taxon>Eukaryota</taxon>
        <taxon>Fungi</taxon>
        <taxon>Fungi incertae sedis</taxon>
        <taxon>Mucoromycota</taxon>
        <taxon>Mortierellomycotina</taxon>
        <taxon>Mortierellomycetes</taxon>
        <taxon>Mortierellales</taxon>
        <taxon>Mortierellaceae</taxon>
        <taxon>Mortierella</taxon>
    </lineage>
</organism>
<comment type="subcellular location">
    <subcellularLocation>
        <location evidence="1">Cytoplasm</location>
    </subcellularLocation>
</comment>
<dbReference type="GO" id="GO:0006897">
    <property type="term" value="P:endocytosis"/>
    <property type="evidence" value="ECO:0007669"/>
    <property type="project" value="UniProtKB-KW"/>
</dbReference>
<feature type="compositionally biased region" description="Low complexity" evidence="5">
    <location>
        <begin position="497"/>
        <end position="509"/>
    </location>
</feature>
<keyword evidence="3" id="KW-0597">Phosphoprotein</keyword>
<keyword evidence="8" id="KW-1185">Reference proteome</keyword>
<feature type="region of interest" description="Disordered" evidence="5">
    <location>
        <begin position="406"/>
        <end position="470"/>
    </location>
</feature>
<reference evidence="7" key="1">
    <citation type="journal article" date="2020" name="Fungal Divers.">
        <title>Resolving the Mortierellaceae phylogeny through synthesis of multi-gene phylogenetics and phylogenomics.</title>
        <authorList>
            <person name="Vandepol N."/>
            <person name="Liber J."/>
            <person name="Desiro A."/>
            <person name="Na H."/>
            <person name="Kennedy M."/>
            <person name="Barry K."/>
            <person name="Grigoriev I.V."/>
            <person name="Miller A.N."/>
            <person name="O'Donnell K."/>
            <person name="Stajich J.E."/>
            <person name="Bonito G."/>
        </authorList>
    </citation>
    <scope>NUCLEOTIDE SEQUENCE</scope>
    <source>
        <strain evidence="7">NRRL 2591</strain>
    </source>
</reference>
<dbReference type="Pfam" id="PF00611">
    <property type="entry name" value="FCH"/>
    <property type="match status" value="1"/>
</dbReference>
<dbReference type="InterPro" id="IPR028565">
    <property type="entry name" value="MHD"/>
</dbReference>
<dbReference type="GO" id="GO:0005886">
    <property type="term" value="C:plasma membrane"/>
    <property type="evidence" value="ECO:0007669"/>
    <property type="project" value="TreeGrafter"/>
</dbReference>
<protein>
    <recommendedName>
        <fullName evidence="6">MHD domain-containing protein</fullName>
    </recommendedName>
</protein>
<dbReference type="SMART" id="SM00055">
    <property type="entry name" value="FCH"/>
    <property type="match status" value="1"/>
</dbReference>
<feature type="domain" description="MHD" evidence="6">
    <location>
        <begin position="576"/>
        <end position="850"/>
    </location>
</feature>
<dbReference type="Gene3D" id="1.20.1270.60">
    <property type="entry name" value="Arfaptin homology (AH) domain/BAR domain"/>
    <property type="match status" value="1"/>
</dbReference>
<evidence type="ECO:0000256" key="4">
    <source>
        <dbReference type="ARBA" id="ARBA00022583"/>
    </source>
</evidence>
<dbReference type="PANTHER" id="PTHR23065">
    <property type="entry name" value="PROLINE-SERINE-THREONINE PHOSPHATASE INTERACTING PROTEIN 1"/>
    <property type="match status" value="1"/>
</dbReference>
<sequence>MGYAEAFLTERPQDGLDAVQSRLRKGRLLHEQLANYYKERAHIEDLYAKSITKAFQKHFVTDPQALGTFNAPWEKLNTETVELATRHGQYSLRISNEIERPMRDFAKNNPEWQNIALAETNCNRIAKEYDEKQLKVTKYTKAVEKVSGKKAEVAEQKLMEYTKQLENTRTAWRLEGPVILHKYQNLDQSRLDHMKQMLAVFEALQTETALQIAELSGRTSSSAAEFDSLMDMELFASEMSINLNSLEPHDGASIVSGISHPSNGDTVGSLDGRKSNGAHKRAMTGSSQLSNISYSTERSVAQSKAGSVDQARPVETLDHARSASSILGSAIDVPTNHVDADGFSIPPPDHGPWSDAGGASSVYDDERSETSSFSQAPNKMQMEIKKDTVTESNDEARAALERVTSTLKQSKTVSRRHPGRREVRSMYQSEDTSSAYNSYHSSPLSTAFTSDSSRETLATPPAMNSPGSRAFFNASASHLQTSTLTPGMTRASTLGLPSSSSPVQPQFSHSLPPTPALIVANGSGSSSGLPPIAVLGTGQPLATEPESIGSSINGSSVPTSPISPTHSGALLGAGHPQKWVASVIEKIHVHAQSGEVTKMMVTGEVILNLEGTEVDPEGPVRKALLRLDQLQSLDKHVPNPAYLSPKEGVEGAYWVNLEALSQGMQQNGVGQGHGQVVLKYQVKTTEEDARQRMVPLMVQPAWKCEAHQTSLLINYKANAQCKLSRTQQEGGVQLSEISFLVPVSGDVTNVQSRPTGVWNSESNKMFWDVDNVTMSSSAPEPHKLLARFEMNPAGGASQPSAAAVKFRVQGQLLSDLVVSLEKEKETTAAEGELEEPVVEEEERVAFGSVRLQVQSGRYLATA</sequence>
<dbReference type="SUPFAM" id="SSF103657">
    <property type="entry name" value="BAR/IMD domain-like"/>
    <property type="match status" value="1"/>
</dbReference>
<proteinExistence type="predicted"/>
<comment type="caution">
    <text evidence="7">The sequence shown here is derived from an EMBL/GenBank/DDBJ whole genome shotgun (WGS) entry which is preliminary data.</text>
</comment>
<feature type="compositionally biased region" description="Basic and acidic residues" evidence="5">
    <location>
        <begin position="382"/>
        <end position="393"/>
    </location>
</feature>
<dbReference type="PANTHER" id="PTHR23065:SF7">
    <property type="entry name" value="NOSTRIN, ISOFORM H"/>
    <property type="match status" value="1"/>
</dbReference>
<keyword evidence="2" id="KW-0963">Cytoplasm</keyword>
<dbReference type="GO" id="GO:0005737">
    <property type="term" value="C:cytoplasm"/>
    <property type="evidence" value="ECO:0007669"/>
    <property type="project" value="TreeGrafter"/>
</dbReference>
<evidence type="ECO:0000256" key="1">
    <source>
        <dbReference type="ARBA" id="ARBA00004496"/>
    </source>
</evidence>
<feature type="compositionally biased region" description="Polar residues" evidence="5">
    <location>
        <begin position="487"/>
        <end position="496"/>
    </location>
</feature>
<gene>
    <name evidence="7" type="ORF">EC957_012154</name>
</gene>
<keyword evidence="4" id="KW-0254">Endocytosis</keyword>
<name>A0A9P6F6X4_9FUNG</name>
<evidence type="ECO:0000256" key="5">
    <source>
        <dbReference type="SAM" id="MobiDB-lite"/>
    </source>
</evidence>
<evidence type="ECO:0000313" key="7">
    <source>
        <dbReference type="EMBL" id="KAF9544353.1"/>
    </source>
</evidence>